<sequence>MATARCCPADCALRSDWEDELAREKASLSGGRVEELSGLMKLLAHPTRIRILLMLLNRDHCVCEFFYVLEEPQNLISYNLKKLRDGGLVESYYRSNHKIYRLKDTAAPAIRKIAGAMNG</sequence>
<evidence type="ECO:0000313" key="6">
    <source>
        <dbReference type="Proteomes" id="UP001281203"/>
    </source>
</evidence>
<dbReference type="Proteomes" id="UP001281203">
    <property type="component" value="Unassembled WGS sequence"/>
</dbReference>
<evidence type="ECO:0000313" key="5">
    <source>
        <dbReference type="EMBL" id="MDV2481933.1"/>
    </source>
</evidence>
<gene>
    <name evidence="5" type="ORF">F8E02_07895</name>
</gene>
<keyword evidence="3" id="KW-0804">Transcription</keyword>
<dbReference type="Gene3D" id="1.10.10.10">
    <property type="entry name" value="Winged helix-like DNA-binding domain superfamily/Winged helix DNA-binding domain"/>
    <property type="match status" value="1"/>
</dbReference>
<dbReference type="Pfam" id="PF01022">
    <property type="entry name" value="HTH_5"/>
    <property type="match status" value="1"/>
</dbReference>
<organism evidence="5 6">
    <name type="scientific">Methanoculleus caldifontis</name>
    <dbReference type="NCBI Taxonomy" id="2651577"/>
    <lineage>
        <taxon>Archaea</taxon>
        <taxon>Methanobacteriati</taxon>
        <taxon>Methanobacteriota</taxon>
        <taxon>Stenosarchaea group</taxon>
        <taxon>Methanomicrobia</taxon>
        <taxon>Methanomicrobiales</taxon>
        <taxon>Methanomicrobiaceae</taxon>
        <taxon>Methanoculleus</taxon>
    </lineage>
</organism>
<dbReference type="SMART" id="SM00418">
    <property type="entry name" value="HTH_ARSR"/>
    <property type="match status" value="1"/>
</dbReference>
<keyword evidence="1" id="KW-0805">Transcription regulation</keyword>
<dbReference type="PRINTS" id="PR00778">
    <property type="entry name" value="HTHARSR"/>
</dbReference>
<dbReference type="PROSITE" id="PS50987">
    <property type="entry name" value="HTH_ARSR_2"/>
    <property type="match status" value="1"/>
</dbReference>
<keyword evidence="6" id="KW-1185">Reference proteome</keyword>
<evidence type="ECO:0000256" key="2">
    <source>
        <dbReference type="ARBA" id="ARBA00023125"/>
    </source>
</evidence>
<dbReference type="PANTHER" id="PTHR33154">
    <property type="entry name" value="TRANSCRIPTIONAL REGULATOR, ARSR FAMILY"/>
    <property type="match status" value="1"/>
</dbReference>
<evidence type="ECO:0000256" key="1">
    <source>
        <dbReference type="ARBA" id="ARBA00023015"/>
    </source>
</evidence>
<dbReference type="InterPro" id="IPR036388">
    <property type="entry name" value="WH-like_DNA-bd_sf"/>
</dbReference>
<accession>A0ABU3X1K3</accession>
<reference evidence="5 6" key="1">
    <citation type="submission" date="2019-10" db="EMBL/GenBank/DDBJ databases">
        <title>Isolation and characterization of Methanoculleus sp. Wushi-C6 from a hot spring well.</title>
        <authorList>
            <person name="Chen S.-C."/>
            <person name="Lan Z.-H."/>
            <person name="You Y.-T."/>
            <person name="Lai M.-C."/>
        </authorList>
    </citation>
    <scope>NUCLEOTIDE SEQUENCE [LARGE SCALE GENOMIC DNA]</scope>
    <source>
        <strain evidence="5 6">Wushi-C6</strain>
    </source>
</reference>
<dbReference type="InterPro" id="IPR051081">
    <property type="entry name" value="HTH_MetalResp_TranReg"/>
</dbReference>
<dbReference type="PANTHER" id="PTHR33154:SF33">
    <property type="entry name" value="TRANSCRIPTIONAL REPRESSOR SDPR"/>
    <property type="match status" value="1"/>
</dbReference>
<dbReference type="NCBIfam" id="NF033788">
    <property type="entry name" value="HTH_metalloreg"/>
    <property type="match status" value="1"/>
</dbReference>
<evidence type="ECO:0000256" key="3">
    <source>
        <dbReference type="ARBA" id="ARBA00023163"/>
    </source>
</evidence>
<name>A0ABU3X1K3_9EURY</name>
<feature type="domain" description="HTH arsR-type" evidence="4">
    <location>
        <begin position="28"/>
        <end position="119"/>
    </location>
</feature>
<dbReference type="EMBL" id="WBKO01000001">
    <property type="protein sequence ID" value="MDV2481933.1"/>
    <property type="molecule type" value="Genomic_DNA"/>
</dbReference>
<dbReference type="InterPro" id="IPR001845">
    <property type="entry name" value="HTH_ArsR_DNA-bd_dom"/>
</dbReference>
<dbReference type="InterPro" id="IPR036390">
    <property type="entry name" value="WH_DNA-bd_sf"/>
</dbReference>
<dbReference type="InterPro" id="IPR011991">
    <property type="entry name" value="ArsR-like_HTH"/>
</dbReference>
<protein>
    <submittedName>
        <fullName evidence="5">Winged helix-turn-helix transcriptional regulator</fullName>
    </submittedName>
</protein>
<proteinExistence type="predicted"/>
<dbReference type="RefSeq" id="WP_317064953.1">
    <property type="nucleotide sequence ID" value="NZ_WBKO01000001.1"/>
</dbReference>
<keyword evidence="2" id="KW-0238">DNA-binding</keyword>
<comment type="caution">
    <text evidence="5">The sequence shown here is derived from an EMBL/GenBank/DDBJ whole genome shotgun (WGS) entry which is preliminary data.</text>
</comment>
<dbReference type="SUPFAM" id="SSF46785">
    <property type="entry name" value="Winged helix' DNA-binding domain"/>
    <property type="match status" value="1"/>
</dbReference>
<dbReference type="CDD" id="cd00090">
    <property type="entry name" value="HTH_ARSR"/>
    <property type="match status" value="1"/>
</dbReference>
<evidence type="ECO:0000259" key="4">
    <source>
        <dbReference type="PROSITE" id="PS50987"/>
    </source>
</evidence>